<dbReference type="GO" id="GO:0000139">
    <property type="term" value="C:Golgi membrane"/>
    <property type="evidence" value="ECO:0007669"/>
    <property type="project" value="UniProtKB-SubCell"/>
</dbReference>
<dbReference type="EMBL" id="CP014585">
    <property type="protein sequence ID" value="ANZ75889.1"/>
    <property type="molecule type" value="Genomic_DNA"/>
</dbReference>
<evidence type="ECO:0000256" key="12">
    <source>
        <dbReference type="SAM" id="MobiDB-lite"/>
    </source>
</evidence>
<keyword evidence="7 10" id="KW-0472">Membrane</keyword>
<proteinExistence type="inferred from homology"/>
<comment type="subunit">
    <text evidence="10">Component of the conserved oligomeric Golgi complex.</text>
</comment>
<keyword evidence="6 10" id="KW-0333">Golgi apparatus</keyword>
<evidence type="ECO:0000256" key="10">
    <source>
        <dbReference type="RuleBase" id="RU365075"/>
    </source>
</evidence>
<dbReference type="InterPro" id="IPR010490">
    <property type="entry name" value="COG6"/>
</dbReference>
<evidence type="ECO:0000313" key="15">
    <source>
        <dbReference type="EMBL" id="ANZ75889.1"/>
    </source>
</evidence>
<gene>
    <name evidence="15" type="primary">COG6</name>
    <name evidence="15" type="ORF">ATY40_BA7503249</name>
</gene>
<evidence type="ECO:0000256" key="2">
    <source>
        <dbReference type="ARBA" id="ARBA00011023"/>
    </source>
</evidence>
<name>A0A1B2JCZ2_PICPA</name>
<evidence type="ECO:0000256" key="3">
    <source>
        <dbReference type="ARBA" id="ARBA00020973"/>
    </source>
</evidence>
<protein>
    <recommendedName>
        <fullName evidence="3 10">Conserved oligomeric Golgi complex subunit 6</fullName>
        <shortName evidence="10">COG complex subunit 6</shortName>
    </recommendedName>
    <alternativeName>
        <fullName evidence="8 10">Component of oligomeric Golgi complex 6</fullName>
    </alternativeName>
</protein>
<dbReference type="GO" id="GO:0017119">
    <property type="term" value="C:Golgi transport complex"/>
    <property type="evidence" value="ECO:0007669"/>
    <property type="project" value="UniProtKB-UniRule"/>
</dbReference>
<evidence type="ECO:0000259" key="14">
    <source>
        <dbReference type="Pfam" id="PF20653"/>
    </source>
</evidence>
<feature type="domain" description="Conserved oligomeric complex COG6 N-terminal" evidence="13">
    <location>
        <begin position="159"/>
        <end position="259"/>
    </location>
</feature>
<dbReference type="Pfam" id="PF20653">
    <property type="entry name" value="COG6_C"/>
    <property type="match status" value="1"/>
</dbReference>
<comment type="similarity">
    <text evidence="2 10">Belongs to the COG6 family.</text>
</comment>
<feature type="domain" description="Conserved Oligomeric Golgi complex subunit 6 C-terminal" evidence="14">
    <location>
        <begin position="291"/>
        <end position="788"/>
    </location>
</feature>
<dbReference type="PANTHER" id="PTHR21506">
    <property type="entry name" value="COMPONENT OF OLIGOMERIC GOLGI COMPLEX 6"/>
    <property type="match status" value="1"/>
</dbReference>
<evidence type="ECO:0000256" key="7">
    <source>
        <dbReference type="ARBA" id="ARBA00023136"/>
    </source>
</evidence>
<keyword evidence="5 10" id="KW-0653">Protein transport</keyword>
<dbReference type="InterPro" id="IPR048368">
    <property type="entry name" value="COG6_N"/>
</dbReference>
<dbReference type="SMART" id="SM01087">
    <property type="entry name" value="COG6"/>
    <property type="match status" value="1"/>
</dbReference>
<organism evidence="15 16">
    <name type="scientific">Komagataella pastoris</name>
    <name type="common">Yeast</name>
    <name type="synonym">Pichia pastoris</name>
    <dbReference type="NCBI Taxonomy" id="4922"/>
    <lineage>
        <taxon>Eukaryota</taxon>
        <taxon>Fungi</taxon>
        <taxon>Dikarya</taxon>
        <taxon>Ascomycota</taxon>
        <taxon>Saccharomycotina</taxon>
        <taxon>Pichiomycetes</taxon>
        <taxon>Pichiales</taxon>
        <taxon>Pichiaceae</taxon>
        <taxon>Komagataella</taxon>
    </lineage>
</organism>
<dbReference type="Pfam" id="PF06419">
    <property type="entry name" value="COG6_N"/>
    <property type="match status" value="1"/>
</dbReference>
<keyword evidence="4 10" id="KW-0813">Transport</keyword>
<evidence type="ECO:0000256" key="1">
    <source>
        <dbReference type="ARBA" id="ARBA00004395"/>
    </source>
</evidence>
<comment type="function">
    <text evidence="10">Acts as component of the peripheral membrane COG complex that is involved in intra-Golgi protein trafficking. COG is located at the cis-Golgi, and regulates tethering of retrograde intra-Golgi vesicles and possibly a number of other membrane trafficking events.</text>
</comment>
<evidence type="ECO:0000256" key="9">
    <source>
        <dbReference type="ARBA" id="ARBA00043873"/>
    </source>
</evidence>
<comment type="subcellular location">
    <subcellularLocation>
        <location evidence="1 10">Golgi apparatus membrane</location>
        <topology evidence="1 10">Peripheral membrane protein</topology>
    </subcellularLocation>
</comment>
<dbReference type="GO" id="GO:0015031">
    <property type="term" value="P:protein transport"/>
    <property type="evidence" value="ECO:0007669"/>
    <property type="project" value="UniProtKB-KW"/>
</dbReference>
<dbReference type="PANTHER" id="PTHR21506:SF0">
    <property type="entry name" value="CONSERVED OLIGOMERIC GOLGI COMPLEX SUBUNIT 6"/>
    <property type="match status" value="1"/>
</dbReference>
<dbReference type="InterPro" id="IPR048369">
    <property type="entry name" value="COG6_C"/>
</dbReference>
<evidence type="ECO:0000256" key="4">
    <source>
        <dbReference type="ARBA" id="ARBA00022448"/>
    </source>
</evidence>
<keyword evidence="16" id="KW-1185">Reference proteome</keyword>
<sequence>MDFVYEYSDATPSGTFDDPLPAEPEPPFNLSNLNSYKDDLTKKFSKISILKSLKNDTNTVDDVDDSQSTSKDGQRAYQYANQSLDLVNQHAPNKSIRTTNDEQHSVSTVLSNRLGRVLNNTNYDPSTKELLSIVEKKIKEDTAHEYDKVTDPSFVGNLARRKLRNDVEHDVVDANFNFLKQLQPLRKTMGHIESDLNKMNELNNQITEKLSSRVEDTTKLDNSIHELHATSKIISIKKKLLQSFQNRYTLSHFEAHQLEFGEIDDSFLEVLKKAESIYDDCSILLTMENATVGLNIMNDMKKLSNNAIERLSTFVTKHFSRLSSSNNSSVSTEDKAFLKRSILYISERYPEQLSGITNQIVESRSKSLLDEFQIQLNGYADSASRNEKDVNKPLFLSAYDSERFLGDLLAYIHGTIVNERETVESLFSLQDEEKDNTVLTTLVESIVSKNIESLANPLNLKIEQIIRNESKLTAIQAFYDLLSLYYMMLEKTLGAGNALLSTINSLKISALGKIQSSINIKLKNIQRTANESMSYYNEDEQLDGTNSNTVSETHYIEEITPELAVPDWLINFYGDVLPIFDNEKVTNAKDLYEDLLKYCFEQIIQLIEKQVAQNKLHDTREILIFKSNCYDFIYSKIVTLTIFKEKLDHLEEMINDCESKLTEIQYTYLLKQSGLYDIHNLVNMISSTREDFFDVSVYEPITENSLFNGDKFKEISDRLQEFLPIALIDYQEERLLYLLPPSLVNSIIQDSSVNFVNFYFKLSLIVKEYLKNSEGYLKWDDLEVATLLSCESAYIKQKQDIEES</sequence>
<dbReference type="OrthoDB" id="272987at2759"/>
<keyword evidence="11" id="KW-0175">Coiled coil</keyword>
<comment type="function">
    <text evidence="9">Acts as a component of the peripheral membrane COG complex that is involved in intra-Golgi protein trafficking. COG is located at the cis-Golgi, and regulates tethering of retrograde intra-Golgi vesicles and possibly a number of other membrane trafficking events.</text>
</comment>
<evidence type="ECO:0000256" key="5">
    <source>
        <dbReference type="ARBA" id="ARBA00022927"/>
    </source>
</evidence>
<accession>A0A1B2JCZ2</accession>
<feature type="region of interest" description="Disordered" evidence="12">
    <location>
        <begin position="7"/>
        <end position="27"/>
    </location>
</feature>
<evidence type="ECO:0000256" key="6">
    <source>
        <dbReference type="ARBA" id="ARBA00023034"/>
    </source>
</evidence>
<evidence type="ECO:0000256" key="8">
    <source>
        <dbReference type="ARBA" id="ARBA00031348"/>
    </source>
</evidence>
<evidence type="ECO:0000256" key="11">
    <source>
        <dbReference type="SAM" id="Coils"/>
    </source>
</evidence>
<feature type="coiled-coil region" evidence="11">
    <location>
        <begin position="640"/>
        <end position="667"/>
    </location>
</feature>
<dbReference type="GO" id="GO:0006891">
    <property type="term" value="P:intra-Golgi vesicle-mediated transport"/>
    <property type="evidence" value="ECO:0007669"/>
    <property type="project" value="UniProtKB-UniRule"/>
</dbReference>
<dbReference type="Proteomes" id="UP000094565">
    <property type="component" value="Chromosome 2"/>
</dbReference>
<dbReference type="AlphaFoldDB" id="A0A1B2JCZ2"/>
<evidence type="ECO:0000259" key="13">
    <source>
        <dbReference type="Pfam" id="PF06419"/>
    </source>
</evidence>
<evidence type="ECO:0000313" key="16">
    <source>
        <dbReference type="Proteomes" id="UP000094565"/>
    </source>
</evidence>
<reference evidence="15 16" key="1">
    <citation type="submission" date="2016-02" db="EMBL/GenBank/DDBJ databases">
        <title>Comparative genomic and transcriptomic foundation for Pichia pastoris.</title>
        <authorList>
            <person name="Love K.R."/>
            <person name="Shah K.A."/>
            <person name="Whittaker C.A."/>
            <person name="Wu J."/>
            <person name="Bartlett M.C."/>
            <person name="Ma D."/>
            <person name="Leeson R.L."/>
            <person name="Priest M."/>
            <person name="Young S.K."/>
            <person name="Love J.C."/>
        </authorList>
    </citation>
    <scope>NUCLEOTIDE SEQUENCE [LARGE SCALE GENOMIC DNA]</scope>
    <source>
        <strain evidence="15 16">ATCC 28485</strain>
    </source>
</reference>